<gene>
    <name evidence="11" type="ORF">GCM10025789_25540</name>
</gene>
<reference evidence="12" key="1">
    <citation type="journal article" date="2019" name="Int. J. Syst. Evol. Microbiol.">
        <title>The Global Catalogue of Microorganisms (GCM) 10K type strain sequencing project: providing services to taxonomists for standard genome sequencing and annotation.</title>
        <authorList>
            <consortium name="The Broad Institute Genomics Platform"/>
            <consortium name="The Broad Institute Genome Sequencing Center for Infectious Disease"/>
            <person name="Wu L."/>
            <person name="Ma J."/>
        </authorList>
    </citation>
    <scope>NUCLEOTIDE SEQUENCE [LARGE SCALE GENOMIC DNA]</scope>
    <source>
        <strain evidence="12">JCM 19125</strain>
    </source>
</reference>
<keyword evidence="7" id="KW-0067">ATP-binding</keyword>
<dbReference type="InterPro" id="IPR036890">
    <property type="entry name" value="HATPase_C_sf"/>
</dbReference>
<evidence type="ECO:0000313" key="12">
    <source>
        <dbReference type="Proteomes" id="UP001501521"/>
    </source>
</evidence>
<evidence type="ECO:0000256" key="5">
    <source>
        <dbReference type="ARBA" id="ARBA00022741"/>
    </source>
</evidence>
<dbReference type="Proteomes" id="UP001501521">
    <property type="component" value="Unassembled WGS sequence"/>
</dbReference>
<evidence type="ECO:0000256" key="4">
    <source>
        <dbReference type="ARBA" id="ARBA00022679"/>
    </source>
</evidence>
<evidence type="ECO:0000313" key="11">
    <source>
        <dbReference type="EMBL" id="GAA4905151.1"/>
    </source>
</evidence>
<dbReference type="GO" id="GO:0016301">
    <property type="term" value="F:kinase activity"/>
    <property type="evidence" value="ECO:0007669"/>
    <property type="project" value="UniProtKB-KW"/>
</dbReference>
<keyword evidence="9" id="KW-0472">Membrane</keyword>
<feature type="domain" description="Signal transduction histidine kinase subgroup 3 dimerisation and phosphoacceptor" evidence="10">
    <location>
        <begin position="216"/>
        <end position="275"/>
    </location>
</feature>
<feature type="transmembrane region" description="Helical" evidence="9">
    <location>
        <begin position="141"/>
        <end position="165"/>
    </location>
</feature>
<feature type="transmembrane region" description="Helical" evidence="9">
    <location>
        <begin position="20"/>
        <end position="38"/>
    </location>
</feature>
<keyword evidence="5" id="KW-0547">Nucleotide-binding</keyword>
<keyword evidence="3" id="KW-0597">Phosphoprotein</keyword>
<proteinExistence type="predicted"/>
<dbReference type="CDD" id="cd16917">
    <property type="entry name" value="HATPase_UhpB-NarQ-NarX-like"/>
    <property type="match status" value="1"/>
</dbReference>
<evidence type="ECO:0000256" key="7">
    <source>
        <dbReference type="ARBA" id="ARBA00022840"/>
    </source>
</evidence>
<keyword evidence="12" id="KW-1185">Reference proteome</keyword>
<dbReference type="EC" id="2.7.13.3" evidence="2"/>
<sequence length="412" mass="43905">MQAAHARPESVEWGLLADRIALAVAVVIGVPTFLLYAFSSPLPERAIGALFMAAVLILARRQPGASLAVFWAGSLFIVMARPDTVPLLIQVVAGAWLAYTVTRFGARATVIVSGVSLAFGAMIAASIIGRQFFPDASYGSTFGLGGTAFTFVVVAGFLGAPWLLGLRQRAKAQVRVQQARAEDAEWQRRRAIEAQRHAVIEEQRMSRVAAAEAANARLARDVHDVVGHSLAVILMQAESAQYLTNTQDLHESMNNIASCARRSLGEIREVLQAARGEHPPVPAPPGGLGALLDSVRASGVDLEVTQLGQGRALPPDAETVAYRVLQEMLTNAIKHGEHGQPIAVALTWADRLTMEVRNIDGGHTLSRALHGGGIPGMTARLQAVGGSFELNRHPGEDGDVVTATAWLPLRTN</sequence>
<feature type="transmembrane region" description="Helical" evidence="9">
    <location>
        <begin position="84"/>
        <end position="101"/>
    </location>
</feature>
<dbReference type="PANTHER" id="PTHR24421:SF10">
    <property type="entry name" value="NITRATE_NITRITE SENSOR PROTEIN NARQ"/>
    <property type="match status" value="1"/>
</dbReference>
<evidence type="ECO:0000256" key="2">
    <source>
        <dbReference type="ARBA" id="ARBA00012438"/>
    </source>
</evidence>
<dbReference type="EMBL" id="BAABLV010000036">
    <property type="protein sequence ID" value="GAA4905151.1"/>
    <property type="molecule type" value="Genomic_DNA"/>
</dbReference>
<name>A0ABP9FJ92_9ACTN</name>
<keyword evidence="9" id="KW-0812">Transmembrane</keyword>
<evidence type="ECO:0000256" key="3">
    <source>
        <dbReference type="ARBA" id="ARBA00022553"/>
    </source>
</evidence>
<keyword evidence="8" id="KW-0902">Two-component regulatory system</keyword>
<keyword evidence="4" id="KW-0808">Transferase</keyword>
<organism evidence="11 12">
    <name type="scientific">Tessaracoccus lubricantis</name>
    <dbReference type="NCBI Taxonomy" id="545543"/>
    <lineage>
        <taxon>Bacteria</taxon>
        <taxon>Bacillati</taxon>
        <taxon>Actinomycetota</taxon>
        <taxon>Actinomycetes</taxon>
        <taxon>Propionibacteriales</taxon>
        <taxon>Propionibacteriaceae</taxon>
        <taxon>Tessaracoccus</taxon>
    </lineage>
</organism>
<dbReference type="InterPro" id="IPR011712">
    <property type="entry name" value="Sig_transdc_His_kin_sub3_dim/P"/>
</dbReference>
<dbReference type="SUPFAM" id="SSF55874">
    <property type="entry name" value="ATPase domain of HSP90 chaperone/DNA topoisomerase II/histidine kinase"/>
    <property type="match status" value="1"/>
</dbReference>
<keyword evidence="6 11" id="KW-0418">Kinase</keyword>
<accession>A0ABP9FJ92</accession>
<protein>
    <recommendedName>
        <fullName evidence="2">histidine kinase</fullName>
        <ecNumber evidence="2">2.7.13.3</ecNumber>
    </recommendedName>
</protein>
<evidence type="ECO:0000259" key="10">
    <source>
        <dbReference type="Pfam" id="PF07730"/>
    </source>
</evidence>
<keyword evidence="9" id="KW-1133">Transmembrane helix</keyword>
<dbReference type="InterPro" id="IPR050482">
    <property type="entry name" value="Sensor_HK_TwoCompSys"/>
</dbReference>
<evidence type="ECO:0000256" key="8">
    <source>
        <dbReference type="ARBA" id="ARBA00023012"/>
    </source>
</evidence>
<dbReference type="PANTHER" id="PTHR24421">
    <property type="entry name" value="NITRATE/NITRITE SENSOR PROTEIN NARX-RELATED"/>
    <property type="match status" value="1"/>
</dbReference>
<evidence type="ECO:0000256" key="9">
    <source>
        <dbReference type="SAM" id="Phobius"/>
    </source>
</evidence>
<dbReference type="Pfam" id="PF07730">
    <property type="entry name" value="HisKA_3"/>
    <property type="match status" value="1"/>
</dbReference>
<evidence type="ECO:0000256" key="6">
    <source>
        <dbReference type="ARBA" id="ARBA00022777"/>
    </source>
</evidence>
<evidence type="ECO:0000256" key="1">
    <source>
        <dbReference type="ARBA" id="ARBA00000085"/>
    </source>
</evidence>
<dbReference type="Gene3D" id="3.30.565.10">
    <property type="entry name" value="Histidine kinase-like ATPase, C-terminal domain"/>
    <property type="match status" value="1"/>
</dbReference>
<comment type="caution">
    <text evidence="11">The sequence shown here is derived from an EMBL/GenBank/DDBJ whole genome shotgun (WGS) entry which is preliminary data.</text>
</comment>
<feature type="transmembrane region" description="Helical" evidence="9">
    <location>
        <begin position="108"/>
        <end position="129"/>
    </location>
</feature>
<dbReference type="Gene3D" id="1.20.5.1930">
    <property type="match status" value="1"/>
</dbReference>
<dbReference type="RefSeq" id="WP_345583443.1">
    <property type="nucleotide sequence ID" value="NZ_BAABLV010000036.1"/>
</dbReference>
<feature type="transmembrane region" description="Helical" evidence="9">
    <location>
        <begin position="50"/>
        <end position="78"/>
    </location>
</feature>
<comment type="catalytic activity">
    <reaction evidence="1">
        <text>ATP + protein L-histidine = ADP + protein N-phospho-L-histidine.</text>
        <dbReference type="EC" id="2.7.13.3"/>
    </reaction>
</comment>